<accession>A0A139X6C4</accession>
<sequence length="71" mass="8440">MLKSYKAILENGQIKWLTDEPKVSSARVIVTILEDTKYKTNSTKKFKKLDELWDYWDYEYQCQDGLFVVSP</sequence>
<dbReference type="EMBL" id="ANNX02000030">
    <property type="protein sequence ID" value="KYC40240.1"/>
    <property type="molecule type" value="Genomic_DNA"/>
</dbReference>
<dbReference type="OrthoDB" id="5574236at2"/>
<evidence type="ECO:0000313" key="2">
    <source>
        <dbReference type="Proteomes" id="UP000076925"/>
    </source>
</evidence>
<keyword evidence="2" id="KW-1185">Reference proteome</keyword>
<evidence type="ECO:0000313" key="1">
    <source>
        <dbReference type="EMBL" id="KYC40240.1"/>
    </source>
</evidence>
<comment type="caution">
    <text evidence="1">The sequence shown here is derived from an EMBL/GenBank/DDBJ whole genome shotgun (WGS) entry which is preliminary data.</text>
</comment>
<dbReference type="Proteomes" id="UP000076925">
    <property type="component" value="Unassembled WGS sequence"/>
</dbReference>
<dbReference type="AlphaFoldDB" id="A0A139X6C4"/>
<name>A0A139X6C4_9CYAN</name>
<gene>
    <name evidence="1" type="ORF">WA1_27280</name>
</gene>
<proteinExistence type="predicted"/>
<reference evidence="1 2" key="1">
    <citation type="journal article" date="2013" name="Genome Biol. Evol.">
        <title>Genomes of Stigonematalean cyanobacteria (subsection V) and the evolution of oxygenic photosynthesis from prokaryotes to plastids.</title>
        <authorList>
            <person name="Dagan T."/>
            <person name="Roettger M."/>
            <person name="Stucken K."/>
            <person name="Landan G."/>
            <person name="Koch R."/>
            <person name="Major P."/>
            <person name="Gould S.B."/>
            <person name="Goremykin V.V."/>
            <person name="Rippka R."/>
            <person name="Tandeau de Marsac N."/>
            <person name="Gugger M."/>
            <person name="Lockhart P.J."/>
            <person name="Allen J.F."/>
            <person name="Brune I."/>
            <person name="Maus I."/>
            <person name="Puhler A."/>
            <person name="Martin W.F."/>
        </authorList>
    </citation>
    <scope>NUCLEOTIDE SEQUENCE [LARGE SCALE GENOMIC DNA]</scope>
    <source>
        <strain evidence="1 2">PCC 7110</strain>
    </source>
</reference>
<organism evidence="1 2">
    <name type="scientific">Scytonema hofmannii PCC 7110</name>
    <dbReference type="NCBI Taxonomy" id="128403"/>
    <lineage>
        <taxon>Bacteria</taxon>
        <taxon>Bacillati</taxon>
        <taxon>Cyanobacteriota</taxon>
        <taxon>Cyanophyceae</taxon>
        <taxon>Nostocales</taxon>
        <taxon>Scytonemataceae</taxon>
        <taxon>Scytonema</taxon>
    </lineage>
</organism>
<protein>
    <submittedName>
        <fullName evidence="1">Uncharacterized protein</fullName>
    </submittedName>
</protein>
<dbReference type="RefSeq" id="WP_017745557.1">
    <property type="nucleotide sequence ID" value="NZ_KQ976354.1"/>
</dbReference>